<dbReference type="SUPFAM" id="SSF52540">
    <property type="entry name" value="P-loop containing nucleoside triphosphate hydrolases"/>
    <property type="match status" value="1"/>
</dbReference>
<evidence type="ECO:0000259" key="4">
    <source>
        <dbReference type="PROSITE" id="PS50052"/>
    </source>
</evidence>
<dbReference type="PANTHER" id="PTHR23117">
    <property type="entry name" value="GUANYLATE KINASE-RELATED"/>
    <property type="match status" value="1"/>
</dbReference>
<dbReference type="InterPro" id="IPR008144">
    <property type="entry name" value="Guanylate_kin-like_dom"/>
</dbReference>
<accession>A0A2H0TRB5</accession>
<dbReference type="PANTHER" id="PTHR23117:SF13">
    <property type="entry name" value="GUANYLATE KINASE"/>
    <property type="match status" value="1"/>
</dbReference>
<gene>
    <name evidence="5" type="primary">gmk</name>
    <name evidence="5" type="ORF">COU35_01275</name>
</gene>
<reference evidence="6" key="1">
    <citation type="submission" date="2017-09" db="EMBL/GenBank/DDBJ databases">
        <title>Depth-based differentiation of microbial function through sediment-hosted aquifers and enrichment of novel symbionts in the deep terrestrial subsurface.</title>
        <authorList>
            <person name="Probst A.J."/>
            <person name="Ladd B."/>
            <person name="Jarett J.K."/>
            <person name="Geller-Mcgrath D.E."/>
            <person name="Sieber C.M.K."/>
            <person name="Emerson J.B."/>
            <person name="Anantharaman K."/>
            <person name="Thomas B.C."/>
            <person name="Malmstrom R."/>
            <person name="Stieglmeier M."/>
            <person name="Klingl A."/>
            <person name="Woyke T."/>
            <person name="Ryan C.M."/>
            <person name="Banfield J.F."/>
        </authorList>
    </citation>
    <scope>NUCLEOTIDE SEQUENCE [LARGE SCALE GENOMIC DNA]</scope>
</reference>
<name>A0A2H0TRB5_9BACT</name>
<organism evidence="5 6">
    <name type="scientific">Candidatus Magasanikbacteria bacterium CG10_big_fil_rev_8_21_14_0_10_47_10</name>
    <dbReference type="NCBI Taxonomy" id="1974652"/>
    <lineage>
        <taxon>Bacteria</taxon>
        <taxon>Candidatus Magasanikiibacteriota</taxon>
    </lineage>
</organism>
<dbReference type="PROSITE" id="PS50052">
    <property type="entry name" value="GUANYLATE_KINASE_2"/>
    <property type="match status" value="1"/>
</dbReference>
<keyword evidence="3 5" id="KW-0418">Kinase</keyword>
<dbReference type="CDD" id="cd00071">
    <property type="entry name" value="GMPK"/>
    <property type="match status" value="1"/>
</dbReference>
<comment type="similarity">
    <text evidence="1">Belongs to the guanylate kinase family.</text>
</comment>
<dbReference type="EMBL" id="PFCB01000010">
    <property type="protein sequence ID" value="PIR74684.1"/>
    <property type="molecule type" value="Genomic_DNA"/>
</dbReference>
<dbReference type="AlphaFoldDB" id="A0A2H0TRB5"/>
<dbReference type="InterPro" id="IPR008145">
    <property type="entry name" value="GK/Ca_channel_bsu"/>
</dbReference>
<protein>
    <submittedName>
        <fullName evidence="5">Guanylate kinase</fullName>
        <ecNumber evidence="5">2.7.4.8</ecNumber>
    </submittedName>
</protein>
<evidence type="ECO:0000313" key="6">
    <source>
        <dbReference type="Proteomes" id="UP000230154"/>
    </source>
</evidence>
<dbReference type="EC" id="2.7.4.8" evidence="5"/>
<proteinExistence type="inferred from homology"/>
<dbReference type="GO" id="GO:0004385">
    <property type="term" value="F:GMP kinase activity"/>
    <property type="evidence" value="ECO:0007669"/>
    <property type="project" value="UniProtKB-EC"/>
</dbReference>
<dbReference type="SMART" id="SM00072">
    <property type="entry name" value="GuKc"/>
    <property type="match status" value="1"/>
</dbReference>
<evidence type="ECO:0000256" key="3">
    <source>
        <dbReference type="ARBA" id="ARBA00022777"/>
    </source>
</evidence>
<feature type="domain" description="Guanylate kinase-like" evidence="4">
    <location>
        <begin position="3"/>
        <end position="186"/>
    </location>
</feature>
<dbReference type="GO" id="GO:0005829">
    <property type="term" value="C:cytosol"/>
    <property type="evidence" value="ECO:0007669"/>
    <property type="project" value="TreeGrafter"/>
</dbReference>
<dbReference type="Gene3D" id="3.40.50.300">
    <property type="entry name" value="P-loop containing nucleotide triphosphate hydrolases"/>
    <property type="match status" value="1"/>
</dbReference>
<dbReference type="InterPro" id="IPR027417">
    <property type="entry name" value="P-loop_NTPase"/>
</dbReference>
<sequence length="196" mass="22462">MKKQILIIAGPTGSGESTITKALIDRYENVTRLITATTRKPRLNEKHAADYYFFDEDEFKREMTKGNMVEHTFVPGRGVYYGTYKPELEKKLRQGLTIIVNPDVVGARFYKKEYGATTIFVKTVSLDVLRDRIVKRDPSISHDELQSRLAAATYELDNEEPFYDYVLINEDGKLEEVVAQIEAILAKEGYQLEPKT</sequence>
<evidence type="ECO:0000256" key="2">
    <source>
        <dbReference type="ARBA" id="ARBA00022679"/>
    </source>
</evidence>
<evidence type="ECO:0000256" key="1">
    <source>
        <dbReference type="ARBA" id="ARBA00005790"/>
    </source>
</evidence>
<evidence type="ECO:0000313" key="5">
    <source>
        <dbReference type="EMBL" id="PIR74684.1"/>
    </source>
</evidence>
<dbReference type="Pfam" id="PF00625">
    <property type="entry name" value="Guanylate_kin"/>
    <property type="match status" value="1"/>
</dbReference>
<dbReference type="Proteomes" id="UP000230154">
    <property type="component" value="Unassembled WGS sequence"/>
</dbReference>
<keyword evidence="2 5" id="KW-0808">Transferase</keyword>
<comment type="caution">
    <text evidence="5">The sequence shown here is derived from an EMBL/GenBank/DDBJ whole genome shotgun (WGS) entry which is preliminary data.</text>
</comment>